<sequence>MILKGKERSGSVQLGQYLQAAGENEHVEVAELRGFASHNLTEAMAEIAAIAKGTRCEKYLFTLIVSPPKDQTATIDDFMSAIDKAGERLGLGAQPRAVAFHDKNGHRHAHVVWSRIDARQLKAIPVSFYKRKLVELSKELYLEHGWELPEGHKAKGKSNPLNFDHVEAQQAKRLGIDPRDIKRLFQDAWSGSVDLASFSHAMSEIGFTLAKGDRRGFVAVDIHGKPFSVSRFTGVKPKDLQARLGRADRLPTLEDIRWARVARAADASPSHRDSVRAAVRGTFEVSDDLNAFRRKIEERGFSLAMHPRGGLVAVTREGTHYGVDNLLGMRRDYSLGHFGRGLDSLPGVNDAVGKLRGEVKAAAAVALQPGIAAAQRAMEPAAEWADKQMRRRHRRELAQMRWDHRRIVRAQRTERLQLTNTHRQQRSTSNRARVMRLKDWQQGALLHLTNQMPFIREQNANESWDEYMRFRRKVQRQLDIQLEELRALNNAIEKTRARQMAERMTLMRRAATLEALKEDRGRNARENRPHQLALEL</sequence>
<gene>
    <name evidence="4" type="ORF">FNA67_02925</name>
</gene>
<name>A0A5B9DLB8_9HYPH</name>
<evidence type="ECO:0000259" key="3">
    <source>
        <dbReference type="Pfam" id="PF03432"/>
    </source>
</evidence>
<reference evidence="4 5" key="1">
    <citation type="journal article" date="2015" name="Int. J. Syst. Evol. Microbiol.">
        <title>Youhaiella tibetensis gen. nov., sp. nov., isolated from subsurface sediment.</title>
        <authorList>
            <person name="Wang Y.X."/>
            <person name="Huang F.Q."/>
            <person name="Nogi Y."/>
            <person name="Pang S.J."/>
            <person name="Wang P.K."/>
            <person name="Lv J."/>
        </authorList>
    </citation>
    <scope>NUCLEOTIDE SEQUENCE [LARGE SCALE GENOMIC DNA]</scope>
    <source>
        <strain evidence="5">fig4</strain>
    </source>
</reference>
<dbReference type="Pfam" id="PF03432">
    <property type="entry name" value="Relaxase"/>
    <property type="match status" value="1"/>
</dbReference>
<dbReference type="OrthoDB" id="1826980at2"/>
<feature type="domain" description="MobA/VirD2-like nuclease" evidence="3">
    <location>
        <begin position="23"/>
        <end position="146"/>
    </location>
</feature>
<evidence type="ECO:0000256" key="2">
    <source>
        <dbReference type="SAM" id="MobiDB-lite"/>
    </source>
</evidence>
<feature type="compositionally biased region" description="Basic and acidic residues" evidence="2">
    <location>
        <begin position="517"/>
        <end position="529"/>
    </location>
</feature>
<dbReference type="EMBL" id="CP041690">
    <property type="protein sequence ID" value="QEE19188.1"/>
    <property type="molecule type" value="Genomic_DNA"/>
</dbReference>
<keyword evidence="5" id="KW-1185">Reference proteome</keyword>
<organism evidence="4 5">
    <name type="scientific">Paradevosia tibetensis</name>
    <dbReference type="NCBI Taxonomy" id="1447062"/>
    <lineage>
        <taxon>Bacteria</taxon>
        <taxon>Pseudomonadati</taxon>
        <taxon>Pseudomonadota</taxon>
        <taxon>Alphaproteobacteria</taxon>
        <taxon>Hyphomicrobiales</taxon>
        <taxon>Devosiaceae</taxon>
        <taxon>Paradevosia</taxon>
    </lineage>
</organism>
<evidence type="ECO:0000313" key="4">
    <source>
        <dbReference type="EMBL" id="QEE19188.1"/>
    </source>
</evidence>
<proteinExistence type="predicted"/>
<dbReference type="Proteomes" id="UP000321062">
    <property type="component" value="Chromosome"/>
</dbReference>
<feature type="region of interest" description="Disordered" evidence="2">
    <location>
        <begin position="517"/>
        <end position="536"/>
    </location>
</feature>
<dbReference type="RefSeq" id="WP_147655008.1">
    <property type="nucleotide sequence ID" value="NZ_BMFM01000001.1"/>
</dbReference>
<evidence type="ECO:0000313" key="5">
    <source>
        <dbReference type="Proteomes" id="UP000321062"/>
    </source>
</evidence>
<feature type="coiled-coil region" evidence="1">
    <location>
        <begin position="471"/>
        <end position="502"/>
    </location>
</feature>
<dbReference type="AlphaFoldDB" id="A0A5B9DLB8"/>
<keyword evidence="1" id="KW-0175">Coiled coil</keyword>
<accession>A0A5B9DLB8</accession>
<evidence type="ECO:0000256" key="1">
    <source>
        <dbReference type="SAM" id="Coils"/>
    </source>
</evidence>
<dbReference type="KEGG" id="yti:FNA67_02925"/>
<protein>
    <recommendedName>
        <fullName evidence="3">MobA/VirD2-like nuclease domain-containing protein</fullName>
    </recommendedName>
</protein>
<dbReference type="InterPro" id="IPR005094">
    <property type="entry name" value="Endonuclease_MobA/VirD2"/>
</dbReference>